<dbReference type="Pfam" id="PF00248">
    <property type="entry name" value="Aldo_ket_red"/>
    <property type="match status" value="1"/>
</dbReference>
<evidence type="ECO:0000313" key="3">
    <source>
        <dbReference type="EMBL" id="TDQ33450.1"/>
    </source>
</evidence>
<evidence type="ECO:0000259" key="2">
    <source>
        <dbReference type="Pfam" id="PF00248"/>
    </source>
</evidence>
<comment type="caution">
    <text evidence="3">The sequence shown here is derived from an EMBL/GenBank/DDBJ whole genome shotgun (WGS) entry which is preliminary data.</text>
</comment>
<protein>
    <submittedName>
        <fullName evidence="3">Aryl-alcohol dehydrogenase-like predicted oxidoreductase</fullName>
    </submittedName>
</protein>
<dbReference type="GO" id="GO:0005829">
    <property type="term" value="C:cytosol"/>
    <property type="evidence" value="ECO:0007669"/>
    <property type="project" value="TreeGrafter"/>
</dbReference>
<dbReference type="RefSeq" id="WP_341770366.1">
    <property type="nucleotide sequence ID" value="NZ_SNYJ01000031.1"/>
</dbReference>
<dbReference type="InterPro" id="IPR050523">
    <property type="entry name" value="AKR_Detox_Biosynth"/>
</dbReference>
<dbReference type="Proteomes" id="UP000295632">
    <property type="component" value="Unassembled WGS sequence"/>
</dbReference>
<dbReference type="EMBL" id="SNYJ01000031">
    <property type="protein sequence ID" value="TDQ33450.1"/>
    <property type="molecule type" value="Genomic_DNA"/>
</dbReference>
<sequence>MKAIKKKLGHSDIEVSPLGVGCWAIGGPFALDGLPDGWGDVDDHESIRMIRVALEHGVNFFDTADAYGVGHSEEILGRALKGKRHEAVIATKFGYTHDIATKQVFSRADLSPAYIRTACEASLRRLGTDYIDLYQIHVGEIAPEALHSVIESLDTLKREGSIRSYGWSTWDAEQAAVFAANSSADAIQHSLNVLADHEQMINVCESNHLSSINNSPLAMGLLSGKFDSSSTLPQDDVRGTKHDWVRYFKNGKPNPDYLDQLDAVREVLTSEGRTLAQGALAWIWGRSAATIPIPGLKSVAQLKEIASALEYGPLTESQMQEIRTLLSPFDSKNEG</sequence>
<keyword evidence="1" id="KW-0560">Oxidoreductase</keyword>
<dbReference type="SUPFAM" id="SSF51430">
    <property type="entry name" value="NAD(P)-linked oxidoreductase"/>
    <property type="match status" value="1"/>
</dbReference>
<proteinExistence type="predicted"/>
<dbReference type="AlphaFoldDB" id="A0A4R6TQI1"/>
<dbReference type="Gene3D" id="3.20.20.100">
    <property type="entry name" value="NADP-dependent oxidoreductase domain"/>
    <property type="match status" value="1"/>
</dbReference>
<accession>A0A4R6TQI1</accession>
<name>A0A4R6TQI1_9BACI</name>
<dbReference type="InterPro" id="IPR036812">
    <property type="entry name" value="NAD(P)_OxRdtase_dom_sf"/>
</dbReference>
<dbReference type="InterPro" id="IPR023210">
    <property type="entry name" value="NADP_OxRdtase_dom"/>
</dbReference>
<dbReference type="PANTHER" id="PTHR43364">
    <property type="entry name" value="NADH-SPECIFIC METHYLGLYOXAL REDUCTASE-RELATED"/>
    <property type="match status" value="1"/>
</dbReference>
<evidence type="ECO:0000256" key="1">
    <source>
        <dbReference type="ARBA" id="ARBA00023002"/>
    </source>
</evidence>
<keyword evidence="4" id="KW-1185">Reference proteome</keyword>
<reference evidence="3 4" key="1">
    <citation type="submission" date="2019-03" db="EMBL/GenBank/DDBJ databases">
        <title>Genomic Encyclopedia of Type Strains, Phase IV (KMG-IV): sequencing the most valuable type-strain genomes for metagenomic binning, comparative biology and taxonomic classification.</title>
        <authorList>
            <person name="Goeker M."/>
        </authorList>
    </citation>
    <scope>NUCLEOTIDE SEQUENCE [LARGE SCALE GENOMIC DNA]</scope>
    <source>
        <strain evidence="3 4">DSM 28697</strain>
    </source>
</reference>
<dbReference type="GO" id="GO:0016491">
    <property type="term" value="F:oxidoreductase activity"/>
    <property type="evidence" value="ECO:0007669"/>
    <property type="project" value="UniProtKB-KW"/>
</dbReference>
<evidence type="ECO:0000313" key="4">
    <source>
        <dbReference type="Proteomes" id="UP000295632"/>
    </source>
</evidence>
<dbReference type="CDD" id="cd19086">
    <property type="entry name" value="AKR_AKR11C1"/>
    <property type="match status" value="1"/>
</dbReference>
<feature type="domain" description="NADP-dependent oxidoreductase" evidence="2">
    <location>
        <begin position="34"/>
        <end position="325"/>
    </location>
</feature>
<organism evidence="3 4">
    <name type="scientific">Aureibacillus halotolerans</name>
    <dbReference type="NCBI Taxonomy" id="1508390"/>
    <lineage>
        <taxon>Bacteria</taxon>
        <taxon>Bacillati</taxon>
        <taxon>Bacillota</taxon>
        <taxon>Bacilli</taxon>
        <taxon>Bacillales</taxon>
        <taxon>Bacillaceae</taxon>
        <taxon>Aureibacillus</taxon>
    </lineage>
</organism>
<dbReference type="PANTHER" id="PTHR43364:SF4">
    <property type="entry name" value="NAD(P)-LINKED OXIDOREDUCTASE SUPERFAMILY PROTEIN"/>
    <property type="match status" value="1"/>
</dbReference>
<gene>
    <name evidence="3" type="ORF">EV213_13124</name>
</gene>